<dbReference type="InterPro" id="IPR039425">
    <property type="entry name" value="RNA_pol_sigma-70-like"/>
</dbReference>
<comment type="caution">
    <text evidence="9">The sequence shown here is derived from an EMBL/GenBank/DDBJ whole genome shotgun (WGS) entry which is preliminary data.</text>
</comment>
<evidence type="ECO:0000256" key="6">
    <source>
        <dbReference type="RuleBase" id="RU000716"/>
    </source>
</evidence>
<comment type="similarity">
    <text evidence="1 6">Belongs to the sigma-70 factor family. ECF subfamily.</text>
</comment>
<evidence type="ECO:0000259" key="8">
    <source>
        <dbReference type="Pfam" id="PF08281"/>
    </source>
</evidence>
<dbReference type="InterPro" id="IPR013249">
    <property type="entry name" value="RNA_pol_sigma70_r4_t2"/>
</dbReference>
<dbReference type="InterPro" id="IPR013324">
    <property type="entry name" value="RNA_pol_sigma_r3/r4-like"/>
</dbReference>
<dbReference type="CDD" id="cd06171">
    <property type="entry name" value="Sigma70_r4"/>
    <property type="match status" value="1"/>
</dbReference>
<keyword evidence="2 6" id="KW-0805">Transcription regulation</keyword>
<evidence type="ECO:0000313" key="9">
    <source>
        <dbReference type="EMBL" id="OLF95857.1"/>
    </source>
</evidence>
<dbReference type="GO" id="GO:0006352">
    <property type="term" value="P:DNA-templated transcription initiation"/>
    <property type="evidence" value="ECO:0007669"/>
    <property type="project" value="InterPro"/>
</dbReference>
<dbReference type="NCBIfam" id="TIGR02937">
    <property type="entry name" value="sigma70-ECF"/>
    <property type="match status" value="1"/>
</dbReference>
<gene>
    <name evidence="9" type="ORF">B4121_1419</name>
    <name evidence="10" type="ORF">CHCC15381_3601</name>
</gene>
<name>A0A6I7TPQ1_9BACI</name>
<dbReference type="EMBL" id="NILF01000062">
    <property type="protein sequence ID" value="TWL35158.1"/>
    <property type="molecule type" value="Genomic_DNA"/>
</dbReference>
<dbReference type="PANTHER" id="PTHR43133">
    <property type="entry name" value="RNA POLYMERASE ECF-TYPE SIGMA FACTO"/>
    <property type="match status" value="1"/>
</dbReference>
<keyword evidence="5 6" id="KW-0804">Transcription</keyword>
<protein>
    <recommendedName>
        <fullName evidence="6">RNA polymerase sigma factor</fullName>
    </recommendedName>
</protein>
<dbReference type="Gene3D" id="1.10.1740.10">
    <property type="match status" value="1"/>
</dbReference>
<dbReference type="Proteomes" id="UP000429980">
    <property type="component" value="Unassembled WGS sequence"/>
</dbReference>
<dbReference type="NCBIfam" id="NF007216">
    <property type="entry name" value="PRK09638.1"/>
    <property type="match status" value="1"/>
</dbReference>
<evidence type="ECO:0000256" key="1">
    <source>
        <dbReference type="ARBA" id="ARBA00010641"/>
    </source>
</evidence>
<evidence type="ECO:0000259" key="7">
    <source>
        <dbReference type="Pfam" id="PF04542"/>
    </source>
</evidence>
<keyword evidence="12" id="KW-1185">Reference proteome</keyword>
<dbReference type="SUPFAM" id="SSF88946">
    <property type="entry name" value="Sigma2 domain of RNA polymerase sigma factors"/>
    <property type="match status" value="1"/>
</dbReference>
<dbReference type="InterPro" id="IPR000838">
    <property type="entry name" value="RNA_pol_sigma70_ECF_CS"/>
</dbReference>
<evidence type="ECO:0000313" key="10">
    <source>
        <dbReference type="EMBL" id="TWL35158.1"/>
    </source>
</evidence>
<reference evidence="10 12" key="2">
    <citation type="submission" date="2019-06" db="EMBL/GenBank/DDBJ databases">
        <title>Genome sequence analysis of &gt;100 Bacillus licheniformis strains suggests intrinsic resistance to this species.</title>
        <authorList>
            <person name="Wels M."/>
            <person name="Siezen R.J."/>
            <person name="Johansen E."/>
            <person name="Stuer-Lauridsen B."/>
            <person name="Bjerre K."/>
            <person name="Nielsen B.K.K."/>
        </authorList>
    </citation>
    <scope>NUCLEOTIDE SEQUENCE [LARGE SCALE GENOMIC DNA]</scope>
    <source>
        <strain evidence="10 12">BAC-15381</strain>
    </source>
</reference>
<dbReference type="GO" id="GO:0006950">
    <property type="term" value="P:response to stress"/>
    <property type="evidence" value="ECO:0007669"/>
    <property type="project" value="UniProtKB-ARBA"/>
</dbReference>
<dbReference type="Gene3D" id="1.10.10.10">
    <property type="entry name" value="Winged helix-like DNA-binding domain superfamily/Winged helix DNA-binding domain"/>
    <property type="match status" value="1"/>
</dbReference>
<evidence type="ECO:0000256" key="2">
    <source>
        <dbReference type="ARBA" id="ARBA00023015"/>
    </source>
</evidence>
<evidence type="ECO:0000256" key="4">
    <source>
        <dbReference type="ARBA" id="ARBA00023125"/>
    </source>
</evidence>
<dbReference type="InterPro" id="IPR014284">
    <property type="entry name" value="RNA_pol_sigma-70_dom"/>
</dbReference>
<keyword evidence="4 6" id="KW-0238">DNA-binding</keyword>
<dbReference type="GO" id="GO:0003677">
    <property type="term" value="F:DNA binding"/>
    <property type="evidence" value="ECO:0007669"/>
    <property type="project" value="UniProtKB-KW"/>
</dbReference>
<evidence type="ECO:0000256" key="3">
    <source>
        <dbReference type="ARBA" id="ARBA00023082"/>
    </source>
</evidence>
<dbReference type="GO" id="GO:0016987">
    <property type="term" value="F:sigma factor activity"/>
    <property type="evidence" value="ECO:0007669"/>
    <property type="project" value="UniProtKB-KW"/>
</dbReference>
<dbReference type="Pfam" id="PF04542">
    <property type="entry name" value="Sigma70_r2"/>
    <property type="match status" value="1"/>
</dbReference>
<dbReference type="SUPFAM" id="SSF88659">
    <property type="entry name" value="Sigma3 and sigma4 domains of RNA polymerase sigma factors"/>
    <property type="match status" value="1"/>
</dbReference>
<dbReference type="Pfam" id="PF08281">
    <property type="entry name" value="Sigma70_r4_2"/>
    <property type="match status" value="1"/>
</dbReference>
<dbReference type="InterPro" id="IPR007627">
    <property type="entry name" value="RNA_pol_sigma70_r2"/>
</dbReference>
<dbReference type="Proteomes" id="UP000185604">
    <property type="component" value="Unassembled WGS sequence"/>
</dbReference>
<evidence type="ECO:0000313" key="11">
    <source>
        <dbReference type="Proteomes" id="UP000185604"/>
    </source>
</evidence>
<accession>A0A6I7TPQ1</accession>
<feature type="domain" description="RNA polymerase sigma-70 region 2" evidence="7">
    <location>
        <begin position="55"/>
        <end position="122"/>
    </location>
</feature>
<organism evidence="9 11">
    <name type="scientific">Bacillus paralicheniformis</name>
    <dbReference type="NCBI Taxonomy" id="1648923"/>
    <lineage>
        <taxon>Bacteria</taxon>
        <taxon>Bacillati</taxon>
        <taxon>Bacillota</taxon>
        <taxon>Bacilli</taxon>
        <taxon>Bacillales</taxon>
        <taxon>Bacillaceae</taxon>
        <taxon>Bacillus</taxon>
    </lineage>
</organism>
<proteinExistence type="inferred from homology"/>
<reference evidence="9 11" key="1">
    <citation type="journal article" date="2016" name="Front. Microbiol.">
        <title>High-Level Heat Resistance of Spores of Bacillus amyloliquefaciens and Bacillus licheniformis Results from the Presence of a spoVA Operon in a Tn1546 Transposon.</title>
        <authorList>
            <person name="Berendsen E.M."/>
            <person name="Koning R.A."/>
            <person name="Boekhorst J."/>
            <person name="de Jong A."/>
            <person name="Kuipers O.P."/>
            <person name="Wells-Bennik M.H."/>
        </authorList>
    </citation>
    <scope>NUCLEOTIDE SEQUENCE [LARGE SCALE GENOMIC DNA]</scope>
    <source>
        <strain evidence="9 11">B4121</strain>
    </source>
</reference>
<dbReference type="InterPro" id="IPR013325">
    <property type="entry name" value="RNA_pol_sigma_r2"/>
</dbReference>
<dbReference type="EMBL" id="LKPO01000008">
    <property type="protein sequence ID" value="OLF95857.1"/>
    <property type="molecule type" value="Genomic_DNA"/>
</dbReference>
<dbReference type="AlphaFoldDB" id="A0A6I7TPQ1"/>
<dbReference type="InterPro" id="IPR036388">
    <property type="entry name" value="WH-like_DNA-bd_sf"/>
</dbReference>
<dbReference type="PANTHER" id="PTHR43133:SF60">
    <property type="entry name" value="RNA POLYMERASE SIGMA FACTOR SIGV"/>
    <property type="match status" value="1"/>
</dbReference>
<sequence>MIFYLIEIQLNGLLAAVVLDTETKRKGVGVLVDQADEKELIIRAKDGEDEAFTILFQLHYPFVYQYVLKLTLNPDLTEDLVQETMLKAYVSLHQFQGNAKFSTWLISIASRLFIDHQRRKKRENRKTQAAGEEALRKMKWKSALHGHEWSEYLELFAALEPEFRMPILLRHYYGFTYPEVANMLKIKEGTVKSRVHHGLKKIRKEWGQ</sequence>
<evidence type="ECO:0000256" key="5">
    <source>
        <dbReference type="ARBA" id="ARBA00023163"/>
    </source>
</evidence>
<keyword evidence="3 6" id="KW-0731">Sigma factor</keyword>
<feature type="domain" description="RNA polymerase sigma factor 70 region 4 type 2" evidence="8">
    <location>
        <begin position="152"/>
        <end position="202"/>
    </location>
</feature>
<dbReference type="PROSITE" id="PS01063">
    <property type="entry name" value="SIGMA70_ECF"/>
    <property type="match status" value="1"/>
</dbReference>
<evidence type="ECO:0000313" key="12">
    <source>
        <dbReference type="Proteomes" id="UP000429980"/>
    </source>
</evidence>